<dbReference type="RefSeq" id="WP_005533067.1">
    <property type="nucleotide sequence ID" value="NZ_BAABDY010000002.1"/>
</dbReference>
<dbReference type="Pfam" id="PF13439">
    <property type="entry name" value="Glyco_transf_4"/>
    <property type="match status" value="1"/>
</dbReference>
<evidence type="ECO:0000256" key="1">
    <source>
        <dbReference type="SAM" id="MobiDB-lite"/>
    </source>
</evidence>
<dbReference type="CDD" id="cd03811">
    <property type="entry name" value="GT4_GT28_WabH-like"/>
    <property type="match status" value="1"/>
</dbReference>
<evidence type="ECO:0000259" key="3">
    <source>
        <dbReference type="Pfam" id="PF13439"/>
    </source>
</evidence>
<dbReference type="Proteomes" id="UP001248536">
    <property type="component" value="Unassembled WGS sequence"/>
</dbReference>
<reference evidence="4 5" key="1">
    <citation type="submission" date="2022-06" db="EMBL/GenBank/DDBJ databases">
        <title>Haloarcula sp. a new haloarchaeum isolate from saline soil.</title>
        <authorList>
            <person name="Strakova D."/>
            <person name="Galisteo C."/>
            <person name="Sanchez-Porro C."/>
            <person name="Ventosa A."/>
        </authorList>
    </citation>
    <scope>NUCLEOTIDE SEQUENCE [LARGE SCALE GENOMIC DNA]</scope>
    <source>
        <strain evidence="4 5">JCM 15760</strain>
    </source>
</reference>
<evidence type="ECO:0000313" key="5">
    <source>
        <dbReference type="Proteomes" id="UP001248536"/>
    </source>
</evidence>
<feature type="domain" description="Glycosyl transferase family 1" evidence="2">
    <location>
        <begin position="222"/>
        <end position="379"/>
    </location>
</feature>
<protein>
    <submittedName>
        <fullName evidence="4">Glycosyltransferase</fullName>
    </submittedName>
</protein>
<sequence length="406" mass="44335">MDAPTLSDDDEFAAPTRAERSSSVATGSDRPLLAFFIPDLSVGGAEQVAITIMNGLAERGYDIDLLLSRANGELRSELSERVSIVELPPSKTPAVGVAAHLPALISYLHRQKPAALFPHLEHPSIVCLIINRLLDAETTVIPTQHSAFGHEVEATSKDRIVERIVPRLYPASDRIISVSEGVADSLVEQTPVDRDDVSVLHNPVDVERIRERASQPVDHRWVEDSDRDVVLFVGRHAGQKNLDGWVGAFERVVDKNPNARAIIAGKGQCRDDVMATVERRGLSDVVSLPGYVDNPYRYMAKADTFLLSSQYEGLPTVLIECLSVGCPIVSTDCPSGPREILSDGEFGTLVPVGDVDRLADAVCDTLADPPDPDRLRSRADDFSPQPVFDEYEQFLDEHVFAAATGR</sequence>
<feature type="region of interest" description="Disordered" evidence="1">
    <location>
        <begin position="1"/>
        <end position="25"/>
    </location>
</feature>
<dbReference type="InterPro" id="IPR001296">
    <property type="entry name" value="Glyco_trans_1"/>
</dbReference>
<dbReference type="Pfam" id="PF00534">
    <property type="entry name" value="Glycos_transf_1"/>
    <property type="match status" value="1"/>
</dbReference>
<gene>
    <name evidence="4" type="ORF">NC662_17635</name>
</gene>
<dbReference type="Gene3D" id="3.40.50.2000">
    <property type="entry name" value="Glycogen Phosphorylase B"/>
    <property type="match status" value="2"/>
</dbReference>
<organism evidence="4 5">
    <name type="scientific">Haloarcula argentinensis</name>
    <dbReference type="NCBI Taxonomy" id="43776"/>
    <lineage>
        <taxon>Archaea</taxon>
        <taxon>Methanobacteriati</taxon>
        <taxon>Methanobacteriota</taxon>
        <taxon>Stenosarchaea group</taxon>
        <taxon>Halobacteria</taxon>
        <taxon>Halobacteriales</taxon>
        <taxon>Haloarculaceae</taxon>
        <taxon>Haloarcula</taxon>
    </lineage>
</organism>
<comment type="caution">
    <text evidence="4">The sequence shown here is derived from an EMBL/GenBank/DDBJ whole genome shotgun (WGS) entry which is preliminary data.</text>
</comment>
<dbReference type="PANTHER" id="PTHR12526:SF630">
    <property type="entry name" value="GLYCOSYLTRANSFERASE"/>
    <property type="match status" value="1"/>
</dbReference>
<dbReference type="InterPro" id="IPR028098">
    <property type="entry name" value="Glyco_trans_4-like_N"/>
</dbReference>
<keyword evidence="5" id="KW-1185">Reference proteome</keyword>
<feature type="domain" description="Glycosyltransferase subfamily 4-like N-terminal" evidence="3">
    <location>
        <begin position="42"/>
        <end position="208"/>
    </location>
</feature>
<accession>A0ABU2F5V6</accession>
<dbReference type="EMBL" id="JAMQCP010000003">
    <property type="protein sequence ID" value="MDS0255540.1"/>
    <property type="molecule type" value="Genomic_DNA"/>
</dbReference>
<evidence type="ECO:0000313" key="4">
    <source>
        <dbReference type="EMBL" id="MDS0255540.1"/>
    </source>
</evidence>
<evidence type="ECO:0000259" key="2">
    <source>
        <dbReference type="Pfam" id="PF00534"/>
    </source>
</evidence>
<name>A0ABU2F5V6_HALAR</name>
<proteinExistence type="predicted"/>
<dbReference type="SUPFAM" id="SSF53756">
    <property type="entry name" value="UDP-Glycosyltransferase/glycogen phosphorylase"/>
    <property type="match status" value="1"/>
</dbReference>
<dbReference type="PANTHER" id="PTHR12526">
    <property type="entry name" value="GLYCOSYLTRANSFERASE"/>
    <property type="match status" value="1"/>
</dbReference>